<feature type="transmembrane region" description="Helical" evidence="1">
    <location>
        <begin position="224"/>
        <end position="246"/>
    </location>
</feature>
<evidence type="ECO:0000313" key="3">
    <source>
        <dbReference type="Proteomes" id="UP000050761"/>
    </source>
</evidence>
<sequence length="308" mass="35198">MAIVHLQRAFCVPPNNGLLFQIHFTPAMSRQANWVPSAIPDTVETFELPTVIATLPIHIFTLLFITVVMVSLLTTRHLHSRPRRLFAINCAFFLIASLYDLAFDISYLVIINRQITVQACSVIRNFVYNPIATQAFVDAFERFLMAFFNYDMPLVAVFALYSLFPLISVVLAFYNSFFTDSLLRTDDVCATVRRTKWTNIVLVVIQWASAVIAVILYVAVWRKVFLVCCMLPVVLSVPSLIISILTEFDIYQNSVANVAGIVILDMTTPITWIIYISYISHIRRSLFDCILCRMRRRPATQKIHMEAL</sequence>
<organism evidence="3 4">
    <name type="scientific">Heligmosomoides polygyrus</name>
    <name type="common">Parasitic roundworm</name>
    <dbReference type="NCBI Taxonomy" id="6339"/>
    <lineage>
        <taxon>Eukaryota</taxon>
        <taxon>Metazoa</taxon>
        <taxon>Ecdysozoa</taxon>
        <taxon>Nematoda</taxon>
        <taxon>Chromadorea</taxon>
        <taxon>Rhabditida</taxon>
        <taxon>Rhabditina</taxon>
        <taxon>Rhabditomorpha</taxon>
        <taxon>Strongyloidea</taxon>
        <taxon>Heligmosomidae</taxon>
        <taxon>Heligmosomoides</taxon>
    </lineage>
</organism>
<protein>
    <submittedName>
        <fullName evidence="4">G_PROTEIN_RECEP_F1_2 domain-containing protein</fullName>
    </submittedName>
</protein>
<feature type="transmembrane region" description="Helical" evidence="1">
    <location>
        <begin position="152"/>
        <end position="177"/>
    </location>
</feature>
<feature type="transmembrane region" description="Helical" evidence="1">
    <location>
        <begin position="51"/>
        <end position="73"/>
    </location>
</feature>
<keyword evidence="1" id="KW-0812">Transmembrane</keyword>
<dbReference type="Proteomes" id="UP000050761">
    <property type="component" value="Unassembled WGS sequence"/>
</dbReference>
<feature type="transmembrane region" description="Helical" evidence="1">
    <location>
        <begin position="197"/>
        <end position="217"/>
    </location>
</feature>
<feature type="transmembrane region" description="Helical" evidence="1">
    <location>
        <begin position="258"/>
        <end position="278"/>
    </location>
</feature>
<keyword evidence="3" id="KW-1185">Reference proteome</keyword>
<feature type="transmembrane region" description="Helical" evidence="1">
    <location>
        <begin position="85"/>
        <end position="110"/>
    </location>
</feature>
<accession>A0A183FNV5</accession>
<reference evidence="2 3" key="1">
    <citation type="submission" date="2018-11" db="EMBL/GenBank/DDBJ databases">
        <authorList>
            <consortium name="Pathogen Informatics"/>
        </authorList>
    </citation>
    <scope>NUCLEOTIDE SEQUENCE [LARGE SCALE GENOMIC DNA]</scope>
</reference>
<keyword evidence="1" id="KW-0472">Membrane</keyword>
<evidence type="ECO:0000313" key="4">
    <source>
        <dbReference type="WBParaSite" id="HPBE_0000923301-mRNA-1"/>
    </source>
</evidence>
<dbReference type="OrthoDB" id="5866451at2759"/>
<dbReference type="EMBL" id="UZAH01026381">
    <property type="protein sequence ID" value="VDO79792.1"/>
    <property type="molecule type" value="Genomic_DNA"/>
</dbReference>
<dbReference type="AlphaFoldDB" id="A0A183FNV5"/>
<evidence type="ECO:0000313" key="2">
    <source>
        <dbReference type="EMBL" id="VDO79792.1"/>
    </source>
</evidence>
<reference evidence="4" key="2">
    <citation type="submission" date="2019-09" db="UniProtKB">
        <authorList>
            <consortium name="WormBaseParasite"/>
        </authorList>
    </citation>
    <scope>IDENTIFICATION</scope>
</reference>
<name>A0A183FNV5_HELPZ</name>
<proteinExistence type="predicted"/>
<dbReference type="WBParaSite" id="HPBE_0000923301-mRNA-1">
    <property type="protein sequence ID" value="HPBE_0000923301-mRNA-1"/>
    <property type="gene ID" value="HPBE_0000923301"/>
</dbReference>
<evidence type="ECO:0000256" key="1">
    <source>
        <dbReference type="SAM" id="Phobius"/>
    </source>
</evidence>
<accession>A0A3P8C6U1</accession>
<keyword evidence="1" id="KW-1133">Transmembrane helix</keyword>
<gene>
    <name evidence="2" type="ORF">HPBE_LOCUS9234</name>
</gene>